<gene>
    <name evidence="1" type="ORF">GCM10008967_42350</name>
</gene>
<dbReference type="SUPFAM" id="SSF100985">
    <property type="entry name" value="Sporulation inhibitor Sda"/>
    <property type="match status" value="1"/>
</dbReference>
<dbReference type="Proteomes" id="UP001500782">
    <property type="component" value="Unassembled WGS sequence"/>
</dbReference>
<accession>A0ABN0WVA0</accession>
<dbReference type="EMBL" id="BAAADJ010000064">
    <property type="protein sequence ID" value="GAA0347514.1"/>
    <property type="molecule type" value="Genomic_DNA"/>
</dbReference>
<dbReference type="InterPro" id="IPR036916">
    <property type="entry name" value="Sda_sf"/>
</dbReference>
<evidence type="ECO:0000313" key="1">
    <source>
        <dbReference type="EMBL" id="GAA0347514.1"/>
    </source>
</evidence>
<evidence type="ECO:0008006" key="3">
    <source>
        <dbReference type="Google" id="ProtNLM"/>
    </source>
</evidence>
<proteinExistence type="predicted"/>
<dbReference type="RefSeq" id="WP_343803917.1">
    <property type="nucleotide sequence ID" value="NZ_BAAADJ010000064.1"/>
</dbReference>
<dbReference type="Pfam" id="PF08970">
    <property type="entry name" value="Sda"/>
    <property type="match status" value="1"/>
</dbReference>
<organism evidence="1 2">
    <name type="scientific">Bacillus carboniphilus</name>
    <dbReference type="NCBI Taxonomy" id="86663"/>
    <lineage>
        <taxon>Bacteria</taxon>
        <taxon>Bacillati</taxon>
        <taxon>Bacillota</taxon>
        <taxon>Bacilli</taxon>
        <taxon>Bacillales</taxon>
        <taxon>Bacillaceae</taxon>
        <taxon>Bacillus</taxon>
    </lineage>
</organism>
<name>A0ABN0WVA0_9BACI</name>
<dbReference type="Gene3D" id="1.10.287.1100">
    <property type="entry name" value="Sporulation inhibitor A"/>
    <property type="match status" value="1"/>
</dbReference>
<evidence type="ECO:0000313" key="2">
    <source>
        <dbReference type="Proteomes" id="UP001500782"/>
    </source>
</evidence>
<reference evidence="1 2" key="1">
    <citation type="journal article" date="2019" name="Int. J. Syst. Evol. Microbiol.">
        <title>The Global Catalogue of Microorganisms (GCM) 10K type strain sequencing project: providing services to taxonomists for standard genome sequencing and annotation.</title>
        <authorList>
            <consortium name="The Broad Institute Genomics Platform"/>
            <consortium name="The Broad Institute Genome Sequencing Center for Infectious Disease"/>
            <person name="Wu L."/>
            <person name="Ma J."/>
        </authorList>
    </citation>
    <scope>NUCLEOTIDE SEQUENCE [LARGE SCALE GENOMIC DNA]</scope>
    <source>
        <strain evidence="1 2">JCM 9731</strain>
    </source>
</reference>
<keyword evidence="2" id="KW-1185">Reference proteome</keyword>
<dbReference type="InterPro" id="IPR015064">
    <property type="entry name" value="Sda"/>
</dbReference>
<protein>
    <recommendedName>
        <fullName evidence="3">Sporulation histidine kinase inhibitor Sda</fullName>
    </recommendedName>
</protein>
<sequence>MTIKELSDQRLVDIYLKAQLKRLDKDFIEILYKEIKRRGVIYLISDTIKKADKK</sequence>
<comment type="caution">
    <text evidence="1">The sequence shown here is derived from an EMBL/GenBank/DDBJ whole genome shotgun (WGS) entry which is preliminary data.</text>
</comment>